<dbReference type="PANTHER" id="PTHR35803">
    <property type="entry name" value="GLUCAN 1,4-ALPHA-GLUCOSIDASE SUSB-RELATED"/>
    <property type="match status" value="1"/>
</dbReference>
<name>A0A0T5VKT0_9SPHI</name>
<dbReference type="STRING" id="687842.ASU31_20435"/>
<gene>
    <name evidence="9" type="ORF">ASU31_20435</name>
</gene>
<evidence type="ECO:0000256" key="5">
    <source>
        <dbReference type="ARBA" id="ARBA00023295"/>
    </source>
</evidence>
<keyword evidence="5" id="KW-0326">Glycosidase</keyword>
<sequence>MKFIRLFIIFTIVNTCIYAQETISYHVSSPDLKIILTCNPAQGTYSITKGKRTILQNSKLGIIREDEDFTKALKVVGTAERKLKESYVMLNAKKKSITYTANELVISTKTPTGKSMNIIFRVSNDGAAFRYEFPEKDPSLRKIQSEHTSFHFPEGTLAWLQAKAEAQTGFEHTNPSYEVYYNMAIPVGTPSSSANGWVYPALFKTGDTWVMLTEAGLERNYCGTALQRLSPGGEYRINFPQEAEKIKGGALYPESTLPWITPWRIIAIGDLATIMESTLGTDLTPASRLKDSSFVKPGKAAWSWVLEKDKATIYPVQKKYIDYAADMKWQYCLIDANWDQTIGYDSVAVLADYARKKNVGMLLWYNSAGDWNTVKFTPRDKLLTHEERIKEFGRLEEMGIKGIKIDFFGGDGQSMIAYYHDILTDAAAHHLLVNFHGATLPRGLQRTYPNLMTAEAVLGYEMITFGQDAANKAPQHMVASAMIRNVFDPMDFTPMCLYKIPNIERQTTAAFELATAVAFLSGIQHYAETPDGMDHVPVEVKDFLKALPAQWDDVKFIDGYPGKLYVVARKSGSKWYVTGLNGEQINKSLALNLTFLKNKTGKLISSGNDSDSHNGFFAKEVKIPASGELKIDLKKNDGFVAVFE</sequence>
<comment type="cofactor">
    <cofactor evidence="1">
        <name>Ca(2+)</name>
        <dbReference type="ChEBI" id="CHEBI:29108"/>
    </cofactor>
</comment>
<dbReference type="OrthoDB" id="57532at2"/>
<dbReference type="InterPro" id="IPR019563">
    <property type="entry name" value="GH97_catalytic"/>
</dbReference>
<keyword evidence="10" id="KW-1185">Reference proteome</keyword>
<feature type="domain" description="Glycosyl-hydrolase 97 catalytic" evidence="6">
    <location>
        <begin position="313"/>
        <end position="457"/>
    </location>
</feature>
<dbReference type="PANTHER" id="PTHR35803:SF2">
    <property type="entry name" value="RETAINING ALPHA-GALACTOSIDASE"/>
    <property type="match status" value="1"/>
</dbReference>
<evidence type="ECO:0000313" key="9">
    <source>
        <dbReference type="EMBL" id="KRT14239.1"/>
    </source>
</evidence>
<dbReference type="InterPro" id="IPR029483">
    <property type="entry name" value="GH97_C"/>
</dbReference>
<comment type="caution">
    <text evidence="9">The sequence shown here is derived from an EMBL/GenBank/DDBJ whole genome shotgun (WGS) entry which is preliminary data.</text>
</comment>
<evidence type="ECO:0000259" key="6">
    <source>
        <dbReference type="Pfam" id="PF10566"/>
    </source>
</evidence>
<dbReference type="Pfam" id="PF10566">
    <property type="entry name" value="Glyco_hydro_97"/>
    <property type="match status" value="1"/>
</dbReference>
<dbReference type="RefSeq" id="WP_057934118.1">
    <property type="nucleotide sequence ID" value="NZ_LMZQ01000021.1"/>
</dbReference>
<protein>
    <submittedName>
        <fullName evidence="9">Alpha-glucosidase</fullName>
    </submittedName>
</protein>
<dbReference type="InterPro" id="IPR014718">
    <property type="entry name" value="GH-type_carb-bd"/>
</dbReference>
<reference evidence="9 10" key="1">
    <citation type="submission" date="2015-11" db="EMBL/GenBank/DDBJ databases">
        <title>Sequence of Pedobacter ginsenosidimutans.</title>
        <authorList>
            <person name="Carson E."/>
            <person name="Keyser V."/>
            <person name="Newman J."/>
            <person name="Miller J."/>
        </authorList>
    </citation>
    <scope>NUCLEOTIDE SEQUENCE [LARGE SCALE GENOMIC DNA]</scope>
    <source>
        <strain evidence="9 10">KACC 14530</strain>
    </source>
</reference>
<evidence type="ECO:0000256" key="2">
    <source>
        <dbReference type="ARBA" id="ARBA00011245"/>
    </source>
</evidence>
<dbReference type="Gene3D" id="3.20.20.70">
    <property type="entry name" value="Aldolase class I"/>
    <property type="match status" value="1"/>
</dbReference>
<accession>A0A0T5VKT0</accession>
<comment type="subunit">
    <text evidence="2">Monomer.</text>
</comment>
<evidence type="ECO:0000313" key="10">
    <source>
        <dbReference type="Proteomes" id="UP000051950"/>
    </source>
</evidence>
<dbReference type="InterPro" id="IPR029486">
    <property type="entry name" value="GH97_N"/>
</dbReference>
<dbReference type="GO" id="GO:0030246">
    <property type="term" value="F:carbohydrate binding"/>
    <property type="evidence" value="ECO:0007669"/>
    <property type="project" value="InterPro"/>
</dbReference>
<evidence type="ECO:0000256" key="3">
    <source>
        <dbReference type="ARBA" id="ARBA00022801"/>
    </source>
</evidence>
<proteinExistence type="predicted"/>
<dbReference type="EMBL" id="LMZQ01000021">
    <property type="protein sequence ID" value="KRT14239.1"/>
    <property type="molecule type" value="Genomic_DNA"/>
</dbReference>
<dbReference type="InterPro" id="IPR013780">
    <property type="entry name" value="Glyco_hydro_b"/>
</dbReference>
<keyword evidence="4" id="KW-0106">Calcium</keyword>
<dbReference type="GO" id="GO:0016798">
    <property type="term" value="F:hydrolase activity, acting on glycosyl bonds"/>
    <property type="evidence" value="ECO:0007669"/>
    <property type="project" value="UniProtKB-KW"/>
</dbReference>
<dbReference type="SUPFAM" id="SSF51445">
    <property type="entry name" value="(Trans)glycosidases"/>
    <property type="match status" value="1"/>
</dbReference>
<dbReference type="InterPro" id="IPR052720">
    <property type="entry name" value="Glycosyl_hydrolase_97"/>
</dbReference>
<dbReference type="Pfam" id="PF14509">
    <property type="entry name" value="GH97_C"/>
    <property type="match status" value="1"/>
</dbReference>
<evidence type="ECO:0000259" key="7">
    <source>
        <dbReference type="Pfam" id="PF14508"/>
    </source>
</evidence>
<organism evidence="9 10">
    <name type="scientific">Pedobacter ginsenosidimutans</name>
    <dbReference type="NCBI Taxonomy" id="687842"/>
    <lineage>
        <taxon>Bacteria</taxon>
        <taxon>Pseudomonadati</taxon>
        <taxon>Bacteroidota</taxon>
        <taxon>Sphingobacteriia</taxon>
        <taxon>Sphingobacteriales</taxon>
        <taxon>Sphingobacteriaceae</taxon>
        <taxon>Pedobacter</taxon>
    </lineage>
</organism>
<keyword evidence="3" id="KW-0378">Hydrolase</keyword>
<dbReference type="AlphaFoldDB" id="A0A0T5VKT0"/>
<dbReference type="Proteomes" id="UP000051950">
    <property type="component" value="Unassembled WGS sequence"/>
</dbReference>
<dbReference type="Pfam" id="PF14508">
    <property type="entry name" value="GH97_N"/>
    <property type="match status" value="1"/>
</dbReference>
<feature type="domain" description="Glycosyl-hydrolase 97 C-terminal oligomerisation" evidence="8">
    <location>
        <begin position="550"/>
        <end position="643"/>
    </location>
</feature>
<dbReference type="InterPro" id="IPR017853">
    <property type="entry name" value="GH"/>
</dbReference>
<dbReference type="Gene3D" id="2.60.40.1180">
    <property type="entry name" value="Golgi alpha-mannosidase II"/>
    <property type="match status" value="1"/>
</dbReference>
<feature type="domain" description="Glycosyl-hydrolase 97 N-terminal" evidence="7">
    <location>
        <begin position="27"/>
        <end position="284"/>
    </location>
</feature>
<evidence type="ECO:0000259" key="8">
    <source>
        <dbReference type="Pfam" id="PF14509"/>
    </source>
</evidence>
<dbReference type="InterPro" id="IPR013785">
    <property type="entry name" value="Aldolase_TIM"/>
</dbReference>
<dbReference type="Gene3D" id="2.70.98.10">
    <property type="match status" value="1"/>
</dbReference>
<evidence type="ECO:0000256" key="1">
    <source>
        <dbReference type="ARBA" id="ARBA00001913"/>
    </source>
</evidence>
<evidence type="ECO:0000256" key="4">
    <source>
        <dbReference type="ARBA" id="ARBA00022837"/>
    </source>
</evidence>